<keyword evidence="2" id="KW-1185">Reference proteome</keyword>
<dbReference type="EMBL" id="MPUH01000020">
    <property type="protein sequence ID" value="OMJ94889.1"/>
    <property type="molecule type" value="Genomic_DNA"/>
</dbReference>
<evidence type="ECO:0000313" key="1">
    <source>
        <dbReference type="EMBL" id="OMJ94889.1"/>
    </source>
</evidence>
<organism evidence="1 2">
    <name type="scientific">Stentor coeruleus</name>
    <dbReference type="NCBI Taxonomy" id="5963"/>
    <lineage>
        <taxon>Eukaryota</taxon>
        <taxon>Sar</taxon>
        <taxon>Alveolata</taxon>
        <taxon>Ciliophora</taxon>
        <taxon>Postciliodesmatophora</taxon>
        <taxon>Heterotrichea</taxon>
        <taxon>Heterotrichida</taxon>
        <taxon>Stentoridae</taxon>
        <taxon>Stentor</taxon>
    </lineage>
</organism>
<accession>A0A1R2D0U8</accession>
<proteinExistence type="predicted"/>
<name>A0A1R2D0U8_9CILI</name>
<comment type="caution">
    <text evidence="1">The sequence shown here is derived from an EMBL/GenBank/DDBJ whole genome shotgun (WGS) entry which is preliminary data.</text>
</comment>
<reference evidence="1 2" key="1">
    <citation type="submission" date="2016-11" db="EMBL/GenBank/DDBJ databases">
        <title>The macronuclear genome of Stentor coeruleus: a giant cell with tiny introns.</title>
        <authorList>
            <person name="Slabodnick M."/>
            <person name="Ruby J.G."/>
            <person name="Reiff S.B."/>
            <person name="Swart E.C."/>
            <person name="Gosai S."/>
            <person name="Prabakaran S."/>
            <person name="Witkowska E."/>
            <person name="Larue G.E."/>
            <person name="Fisher S."/>
            <person name="Freeman R.M."/>
            <person name="Gunawardena J."/>
            <person name="Chu W."/>
            <person name="Stover N.A."/>
            <person name="Gregory B.D."/>
            <person name="Nowacki M."/>
            <person name="Derisi J."/>
            <person name="Roy S.W."/>
            <person name="Marshall W.F."/>
            <person name="Sood P."/>
        </authorList>
    </citation>
    <scope>NUCLEOTIDE SEQUENCE [LARGE SCALE GENOMIC DNA]</scope>
    <source>
        <strain evidence="1">WM001</strain>
    </source>
</reference>
<evidence type="ECO:0000313" key="2">
    <source>
        <dbReference type="Proteomes" id="UP000187209"/>
    </source>
</evidence>
<protein>
    <submittedName>
        <fullName evidence="1">Uncharacterized protein</fullName>
    </submittedName>
</protein>
<gene>
    <name evidence="1" type="ORF">SteCoe_1918</name>
</gene>
<dbReference type="AlphaFoldDB" id="A0A1R2D0U8"/>
<dbReference type="Proteomes" id="UP000187209">
    <property type="component" value="Unassembled WGS sequence"/>
</dbReference>
<sequence length="212" mass="24701">MHHLKIQNSFSPSMELYKKLHYNPKIYKLSKIFNKKALNYVHLETPRRQSLDFGPTPKYKKTQKPSLQINTKIPHLPKLPILQENKNIYVCESHNLKLSKKNKAKDKILGSKNHRYSNSRNSSSIIKASVQMFDFNPLDEFRLSTFAKISVKNLDDKLEKSKDDDDEVVIEKNKRKIIFSKRNQSSNVKDIESFLEIQDLHKGSSSSLSKLQ</sequence>